<dbReference type="InterPro" id="IPR003594">
    <property type="entry name" value="HATPase_dom"/>
</dbReference>
<gene>
    <name evidence="13" type="ORF">GCM10009863_46080</name>
</gene>
<dbReference type="Gene3D" id="3.30.565.10">
    <property type="entry name" value="Histidine kinase-like ATPase, C-terminal domain"/>
    <property type="match status" value="1"/>
</dbReference>
<evidence type="ECO:0000256" key="4">
    <source>
        <dbReference type="ARBA" id="ARBA00022679"/>
    </source>
</evidence>
<feature type="domain" description="Histidine kinase/HSP90-like ATPase" evidence="11">
    <location>
        <begin position="314"/>
        <end position="406"/>
    </location>
</feature>
<feature type="region of interest" description="Disordered" evidence="9">
    <location>
        <begin position="1"/>
        <end position="23"/>
    </location>
</feature>
<dbReference type="CDD" id="cd16917">
    <property type="entry name" value="HATPase_UhpB-NarQ-NarX-like"/>
    <property type="match status" value="1"/>
</dbReference>
<dbReference type="Gene3D" id="1.20.5.1930">
    <property type="match status" value="1"/>
</dbReference>
<dbReference type="PANTHER" id="PTHR24421">
    <property type="entry name" value="NITRATE/NITRITE SENSOR PROTEIN NARX-RELATED"/>
    <property type="match status" value="1"/>
</dbReference>
<feature type="transmembrane region" description="Helical" evidence="10">
    <location>
        <begin position="25"/>
        <end position="46"/>
    </location>
</feature>
<dbReference type="SUPFAM" id="SSF55874">
    <property type="entry name" value="ATPase domain of HSP90 chaperone/DNA topoisomerase II/histidine kinase"/>
    <property type="match status" value="1"/>
</dbReference>
<dbReference type="Pfam" id="PF02518">
    <property type="entry name" value="HATPase_c"/>
    <property type="match status" value="1"/>
</dbReference>
<evidence type="ECO:0000259" key="12">
    <source>
        <dbReference type="Pfam" id="PF07730"/>
    </source>
</evidence>
<dbReference type="PANTHER" id="PTHR24421:SF10">
    <property type="entry name" value="NITRATE_NITRITE SENSOR PROTEIN NARQ"/>
    <property type="match status" value="1"/>
</dbReference>
<evidence type="ECO:0000259" key="11">
    <source>
        <dbReference type="Pfam" id="PF02518"/>
    </source>
</evidence>
<feature type="domain" description="Signal transduction histidine kinase subgroup 3 dimerisation and phosphoacceptor" evidence="12">
    <location>
        <begin position="199"/>
        <end position="263"/>
    </location>
</feature>
<feature type="compositionally biased region" description="Low complexity" evidence="9">
    <location>
        <begin position="1"/>
        <end position="19"/>
    </location>
</feature>
<dbReference type="Pfam" id="PF07730">
    <property type="entry name" value="HisKA_3"/>
    <property type="match status" value="1"/>
</dbReference>
<evidence type="ECO:0000256" key="6">
    <source>
        <dbReference type="ARBA" id="ARBA00022777"/>
    </source>
</evidence>
<dbReference type="GO" id="GO:0016301">
    <property type="term" value="F:kinase activity"/>
    <property type="evidence" value="ECO:0007669"/>
    <property type="project" value="UniProtKB-KW"/>
</dbReference>
<dbReference type="EMBL" id="BAAARJ010000015">
    <property type="protein sequence ID" value="GAA2626066.1"/>
    <property type="molecule type" value="Genomic_DNA"/>
</dbReference>
<protein>
    <recommendedName>
        <fullName evidence="2">histidine kinase</fullName>
        <ecNumber evidence="2">2.7.13.3</ecNumber>
    </recommendedName>
</protein>
<dbReference type="RefSeq" id="WP_344568235.1">
    <property type="nucleotide sequence ID" value="NZ_BAAARJ010000015.1"/>
</dbReference>
<dbReference type="InterPro" id="IPR050482">
    <property type="entry name" value="Sensor_HK_TwoCompSys"/>
</dbReference>
<keyword evidence="10" id="KW-1133">Transmembrane helix</keyword>
<keyword evidence="14" id="KW-1185">Reference proteome</keyword>
<sequence length="591" mass="61057">MASTSPSASPASRSPFAGPGEQGRGLWRAGAEVAGGALLMLVSHLAVQNLGDTYPEPLFLLFGVGVLSLLAVRRRLPAVSLLGVSVLLGLLPAAGLPAAAIAYTSARQLTGPRRRNAVLSAATVLAVLTCALFAPGVGLGGHGFGLMLGAVLAATALLVPGLVGASGGQQDRLLRALRERAAAAEVARKLADSESRTHERSRIAAEMHDLVGHRLSLISLHTGGLEMALQKQSPELRDEAALVRRATGDAMRELREVLGVLGPLGQDTGTGALTGTTGTRADVEALAEESRGGGIPVDLTWEGPDLDGRPAQVRRAVHRVVREALTNVHRYATGAHVAVSVTHTDGQVEVLVRNGRPPAPPQASTGLGSGRGLVGLRERVALLGGALEAEPTPAGGFAVTARIPTQPDPAAILANTEAPAPGSPAEPRSDHAAGGFQRRVVSALTGLLGLAGVGVMMMLGLLLVTEAAPQPEPPTPPEPRIGMAREQVEEAGAWDDVAARAAATGHEPPRPKSATSCVYPAVPSDDFVPREAGDGARPTGVPQRRGTNSGYWDDGPGTLLITRYCFRADKLTAIDRFTVPVVSQMPPWETP</sequence>
<comment type="caution">
    <text evidence="13">The sequence shown here is derived from an EMBL/GenBank/DDBJ whole genome shotgun (WGS) entry which is preliminary data.</text>
</comment>
<keyword evidence="10" id="KW-0812">Transmembrane</keyword>
<dbReference type="InterPro" id="IPR036890">
    <property type="entry name" value="HATPase_C_sf"/>
</dbReference>
<evidence type="ECO:0000256" key="3">
    <source>
        <dbReference type="ARBA" id="ARBA00022553"/>
    </source>
</evidence>
<feature type="transmembrane region" description="Helical" evidence="10">
    <location>
        <begin position="82"/>
        <end position="105"/>
    </location>
</feature>
<proteinExistence type="predicted"/>
<evidence type="ECO:0000256" key="8">
    <source>
        <dbReference type="ARBA" id="ARBA00023012"/>
    </source>
</evidence>
<evidence type="ECO:0000256" key="7">
    <source>
        <dbReference type="ARBA" id="ARBA00022840"/>
    </source>
</evidence>
<keyword evidence="4" id="KW-0808">Transferase</keyword>
<keyword evidence="5" id="KW-0547">Nucleotide-binding</keyword>
<dbReference type="Proteomes" id="UP001501447">
    <property type="component" value="Unassembled WGS sequence"/>
</dbReference>
<feature type="transmembrane region" description="Helical" evidence="10">
    <location>
        <begin position="58"/>
        <end position="76"/>
    </location>
</feature>
<keyword evidence="6 13" id="KW-0418">Kinase</keyword>
<keyword evidence="7" id="KW-0067">ATP-binding</keyword>
<name>A0ABP6CTF9_9ACTN</name>
<keyword evidence="8" id="KW-0902">Two-component regulatory system</keyword>
<dbReference type="InterPro" id="IPR011712">
    <property type="entry name" value="Sig_transdc_His_kin_sub3_dim/P"/>
</dbReference>
<feature type="region of interest" description="Disordered" evidence="9">
    <location>
        <begin position="525"/>
        <end position="550"/>
    </location>
</feature>
<comment type="catalytic activity">
    <reaction evidence="1">
        <text>ATP + protein L-histidine = ADP + protein N-phospho-L-histidine.</text>
        <dbReference type="EC" id="2.7.13.3"/>
    </reaction>
</comment>
<keyword evidence="3" id="KW-0597">Phosphoprotein</keyword>
<evidence type="ECO:0000313" key="14">
    <source>
        <dbReference type="Proteomes" id="UP001501447"/>
    </source>
</evidence>
<reference evidence="14" key="1">
    <citation type="journal article" date="2019" name="Int. J. Syst. Evol. Microbiol.">
        <title>The Global Catalogue of Microorganisms (GCM) 10K type strain sequencing project: providing services to taxonomists for standard genome sequencing and annotation.</title>
        <authorList>
            <consortium name="The Broad Institute Genomics Platform"/>
            <consortium name="The Broad Institute Genome Sequencing Center for Infectious Disease"/>
            <person name="Wu L."/>
            <person name="Ma J."/>
        </authorList>
    </citation>
    <scope>NUCLEOTIDE SEQUENCE [LARGE SCALE GENOMIC DNA]</scope>
    <source>
        <strain evidence="14">JCM 16373</strain>
    </source>
</reference>
<evidence type="ECO:0000256" key="2">
    <source>
        <dbReference type="ARBA" id="ARBA00012438"/>
    </source>
</evidence>
<feature type="transmembrane region" description="Helical" evidence="10">
    <location>
        <begin position="117"/>
        <end position="138"/>
    </location>
</feature>
<evidence type="ECO:0000256" key="10">
    <source>
        <dbReference type="SAM" id="Phobius"/>
    </source>
</evidence>
<evidence type="ECO:0000256" key="1">
    <source>
        <dbReference type="ARBA" id="ARBA00000085"/>
    </source>
</evidence>
<accession>A0ABP6CTF9</accession>
<organism evidence="13 14">
    <name type="scientific">Streptomyces axinellae</name>
    <dbReference type="NCBI Taxonomy" id="552788"/>
    <lineage>
        <taxon>Bacteria</taxon>
        <taxon>Bacillati</taxon>
        <taxon>Actinomycetota</taxon>
        <taxon>Actinomycetes</taxon>
        <taxon>Kitasatosporales</taxon>
        <taxon>Streptomycetaceae</taxon>
        <taxon>Streptomyces</taxon>
    </lineage>
</organism>
<feature type="transmembrane region" description="Helical" evidence="10">
    <location>
        <begin position="440"/>
        <end position="464"/>
    </location>
</feature>
<dbReference type="EC" id="2.7.13.3" evidence="2"/>
<evidence type="ECO:0000256" key="5">
    <source>
        <dbReference type="ARBA" id="ARBA00022741"/>
    </source>
</evidence>
<evidence type="ECO:0000256" key="9">
    <source>
        <dbReference type="SAM" id="MobiDB-lite"/>
    </source>
</evidence>
<feature type="region of interest" description="Disordered" evidence="9">
    <location>
        <begin position="413"/>
        <end position="433"/>
    </location>
</feature>
<keyword evidence="10" id="KW-0472">Membrane</keyword>
<feature type="transmembrane region" description="Helical" evidence="10">
    <location>
        <begin position="144"/>
        <end position="165"/>
    </location>
</feature>
<evidence type="ECO:0000313" key="13">
    <source>
        <dbReference type="EMBL" id="GAA2626066.1"/>
    </source>
</evidence>